<dbReference type="Proteomes" id="UP000053260">
    <property type="component" value="Unassembled WGS sequence"/>
</dbReference>
<dbReference type="EMBL" id="LMXB01000065">
    <property type="protein sequence ID" value="KUO18422.1"/>
    <property type="molecule type" value="Genomic_DNA"/>
</dbReference>
<comment type="caution">
    <text evidence="1">The sequence shown here is derived from an EMBL/GenBank/DDBJ whole genome shotgun (WGS) entry which is preliminary data.</text>
</comment>
<evidence type="ECO:0000313" key="1">
    <source>
        <dbReference type="EMBL" id="KUO18422.1"/>
    </source>
</evidence>
<dbReference type="SUPFAM" id="SSF50969">
    <property type="entry name" value="YVTN repeat-like/Quinoprotein amine dehydrogenase"/>
    <property type="match status" value="1"/>
</dbReference>
<sequence>MPTQAGLVTTLPAPLPRSQADAPQLVGLPGARMLTQRGDDELVVRRMDGGSGTVRFPAPWPRRYGTSTVAPDGSLAVFAGVHAVRAVDPAGEVRWEIRHGCWSGGAACVGSGRMHSAFDEYADDRDHRHAEGGSAGFSADGRLVWAHIRGPLPEGPLGTETVDEWLIIDAADGRPFVRADIQAAAAGSEHVPHPDPAQMGLSIGEGQDGAPLRWGRWDGDDLHIQHFDHADLVLLGVSPSGDHLMTVNHDQDTLAVHETKNGSVTATWDAESTIPPHPETEPDNDEAPLFWDWAGGFVDESTVIAGTMESDEDWGEGRHWLLRTTGTREPEQLRYPFPVSGIPTALGDGTWYMVEGDDVHVWTCD</sequence>
<reference evidence="1 2" key="1">
    <citation type="submission" date="2015-10" db="EMBL/GenBank/DDBJ databases">
        <title>Draft genome sequence of Streptomyces sp. RV15, isolated from a marine sponge.</title>
        <authorList>
            <person name="Ruckert C."/>
            <person name="Abdelmohsen U.R."/>
            <person name="Winkler A."/>
            <person name="Hentschel U."/>
            <person name="Kalinowski J."/>
            <person name="Kampfer P."/>
            <person name="Glaeser S."/>
        </authorList>
    </citation>
    <scope>NUCLEOTIDE SEQUENCE [LARGE SCALE GENOMIC DNA]</scope>
    <source>
        <strain evidence="1 2">RV15</strain>
    </source>
</reference>
<keyword evidence="2" id="KW-1185">Reference proteome</keyword>
<dbReference type="AlphaFoldDB" id="A0A117RZJ2"/>
<dbReference type="InterPro" id="IPR011044">
    <property type="entry name" value="Quino_amine_DH_bsu"/>
</dbReference>
<evidence type="ECO:0000313" key="2">
    <source>
        <dbReference type="Proteomes" id="UP000053260"/>
    </source>
</evidence>
<organism evidence="1 2">
    <name type="scientific">Streptomyces dysideae</name>
    <dbReference type="NCBI Taxonomy" id="909626"/>
    <lineage>
        <taxon>Bacteria</taxon>
        <taxon>Bacillati</taxon>
        <taxon>Actinomycetota</taxon>
        <taxon>Actinomycetes</taxon>
        <taxon>Kitasatosporales</taxon>
        <taxon>Streptomycetaceae</taxon>
        <taxon>Streptomyces</taxon>
    </lineage>
</organism>
<dbReference type="OrthoDB" id="4454357at2"/>
<gene>
    <name evidence="1" type="ORF">AQJ91_25660</name>
</gene>
<proteinExistence type="predicted"/>
<accession>A0A117RZJ2</accession>
<protein>
    <submittedName>
        <fullName evidence="1">Uncharacterized protein</fullName>
    </submittedName>
</protein>
<name>A0A117RZJ2_9ACTN</name>
<dbReference type="RefSeq" id="WP_067026157.1">
    <property type="nucleotide sequence ID" value="NZ_KQ949091.1"/>
</dbReference>